<proteinExistence type="predicted"/>
<dbReference type="RefSeq" id="WP_344831277.1">
    <property type="nucleotide sequence ID" value="NZ_BAAAUV010000010.1"/>
</dbReference>
<organism evidence="1 2">
    <name type="scientific">Actinocorallia longicatena</name>
    <dbReference type="NCBI Taxonomy" id="111803"/>
    <lineage>
        <taxon>Bacteria</taxon>
        <taxon>Bacillati</taxon>
        <taxon>Actinomycetota</taxon>
        <taxon>Actinomycetes</taxon>
        <taxon>Streptosporangiales</taxon>
        <taxon>Thermomonosporaceae</taxon>
        <taxon>Actinocorallia</taxon>
    </lineage>
</organism>
<evidence type="ECO:0000313" key="2">
    <source>
        <dbReference type="Proteomes" id="UP001501237"/>
    </source>
</evidence>
<reference evidence="2" key="1">
    <citation type="journal article" date="2019" name="Int. J. Syst. Evol. Microbiol.">
        <title>The Global Catalogue of Microorganisms (GCM) 10K type strain sequencing project: providing services to taxonomists for standard genome sequencing and annotation.</title>
        <authorList>
            <consortium name="The Broad Institute Genomics Platform"/>
            <consortium name="The Broad Institute Genome Sequencing Center for Infectious Disease"/>
            <person name="Wu L."/>
            <person name="Ma J."/>
        </authorList>
    </citation>
    <scope>NUCLEOTIDE SEQUENCE [LARGE SCALE GENOMIC DNA]</scope>
    <source>
        <strain evidence="2">JCM 9377</strain>
    </source>
</reference>
<keyword evidence="2" id="KW-1185">Reference proteome</keyword>
<evidence type="ECO:0000313" key="1">
    <source>
        <dbReference type="EMBL" id="GAA3219617.1"/>
    </source>
</evidence>
<dbReference type="Proteomes" id="UP001501237">
    <property type="component" value="Unassembled WGS sequence"/>
</dbReference>
<sequence>MDATMPLYALPERAGPRLTVEPRLASWDSAAHPSQVRLEEFLGEAVKACGPGIARLPDPLALRLDIGLPETTPLLDQHDLDNYLFPLVTRLTRTSGRGFVSVWGVKRHGSGSHLTVAPALPAPDGAWPHTFDVRTTASSGTTAFKEQIHHALAEAHVLPDGPLDLHIGFVVGPGRQWPNLWKPAIDAFGRLLGSTSPGRPWHPRDGRIVRLGLSTRTDESLRNDVLMRVGCAAYEHF</sequence>
<name>A0ABP6QDD3_9ACTN</name>
<comment type="caution">
    <text evidence="1">The sequence shown here is derived from an EMBL/GenBank/DDBJ whole genome shotgun (WGS) entry which is preliminary data.</text>
</comment>
<protein>
    <submittedName>
        <fullName evidence="1">Uncharacterized protein</fullName>
    </submittedName>
</protein>
<accession>A0ABP6QDD3</accession>
<dbReference type="EMBL" id="BAAAUV010000010">
    <property type="protein sequence ID" value="GAA3219617.1"/>
    <property type="molecule type" value="Genomic_DNA"/>
</dbReference>
<gene>
    <name evidence="1" type="ORF">GCM10010468_43770</name>
</gene>